<organism evidence="1">
    <name type="scientific">Arthrobacter sp. J3.40</name>
    <dbReference type="NCBI Taxonomy" id="347209"/>
    <lineage>
        <taxon>Bacteria</taxon>
        <taxon>Bacillati</taxon>
        <taxon>Actinomycetota</taxon>
        <taxon>Actinomycetes</taxon>
        <taxon>Micrococcales</taxon>
        <taxon>Micrococcaceae</taxon>
        <taxon>Arthrobacter</taxon>
    </lineage>
</organism>
<geneLocation type="plasmid" evidence="1">
    <name>pJ340-69</name>
</geneLocation>
<proteinExistence type="predicted"/>
<dbReference type="EMBL" id="JQ418528">
    <property type="protein sequence ID" value="AFK89319.1"/>
    <property type="molecule type" value="Genomic_DNA"/>
</dbReference>
<name>I3W142_9MICC</name>
<dbReference type="AlphaFoldDB" id="I3W142"/>
<evidence type="ECO:0000313" key="1">
    <source>
        <dbReference type="EMBL" id="AFK89319.1"/>
    </source>
</evidence>
<sequence length="262" mass="29395">MADEKPKTMRQDGTLKDNRRVCDELAEPIIDPDCPELFPDVVQNRLKELTQLSPLEALESEAAFIGSLNGLRLRAFHFSRLLPHELDLIKSQGLLPFRRDLFTRKIQLAVHHGYLDEGRASALMSTSMYGTYEELRAYFQSQIPRREGQVHACIGLTKLDDPSDFELLQGKWGGEGIYFATDRRVDQSRPQLGTPVMVELALRLDANRPLHFRPSLSSVLSRSEGESSGDVQINGAVAPSEIVRILEPGDADYDRHPGLSQS</sequence>
<dbReference type="RefSeq" id="WP_015061942.1">
    <property type="nucleotide sequence ID" value="NC_019330.1"/>
</dbReference>
<protein>
    <submittedName>
        <fullName evidence="1">Uncharacterized protein</fullName>
    </submittedName>
</protein>
<reference evidence="1" key="1">
    <citation type="submission" date="2012-01" db="EMBL/GenBank/DDBJ databases">
        <authorList>
            <person name="Summers A.O."/>
            <person name="Wireman J."/>
            <person name="Sale K."/>
        </authorList>
    </citation>
    <scope>NUCLEOTIDE SEQUENCE</scope>
    <source>
        <strain evidence="1">J3-40</strain>
        <plasmid evidence="1">pJ340-69</plasmid>
    </source>
</reference>
<accession>I3W142</accession>
<keyword evidence="1" id="KW-0614">Plasmid</keyword>